<accession>A0A2H0YX10</accession>
<dbReference type="EMBL" id="PEXU01000006">
    <property type="protein sequence ID" value="PIS43020.1"/>
    <property type="molecule type" value="Genomic_DNA"/>
</dbReference>
<dbReference type="AlphaFoldDB" id="A0A2H0YX10"/>
<proteinExistence type="predicted"/>
<organism evidence="1 2">
    <name type="scientific">Candidatus Kerfeldbacteria bacterium CG08_land_8_20_14_0_20_40_16</name>
    <dbReference type="NCBI Taxonomy" id="2014244"/>
    <lineage>
        <taxon>Bacteria</taxon>
        <taxon>Candidatus Kerfeldiibacteriota</taxon>
    </lineage>
</organism>
<protein>
    <recommendedName>
        <fullName evidence="3">Deoxynucleoside kinase domain-containing protein</fullName>
    </recommendedName>
</protein>
<sequence length="143" mass="17053">MLDRSKFNQNPGMADCLVVLERFILTFLSSWPIKDGYQTKDIEAHFKALSDLGIKQVALVIPEEFIKDRILSTSNYRNDIWKDHLFSKGDKQQSIVKYYLDWQSNFLNYIDKYKHLIDIFVIEITDCNYKRYGDLIFQKYFDS</sequence>
<name>A0A2H0YX10_9BACT</name>
<gene>
    <name evidence="1" type="ORF">COT24_00580</name>
</gene>
<evidence type="ECO:0000313" key="2">
    <source>
        <dbReference type="Proteomes" id="UP000231542"/>
    </source>
</evidence>
<reference evidence="1 2" key="1">
    <citation type="submission" date="2017-09" db="EMBL/GenBank/DDBJ databases">
        <title>Depth-based differentiation of microbial function through sediment-hosted aquifers and enrichment of novel symbionts in the deep terrestrial subsurface.</title>
        <authorList>
            <person name="Probst A.J."/>
            <person name="Ladd B."/>
            <person name="Jarett J.K."/>
            <person name="Geller-Mcgrath D.E."/>
            <person name="Sieber C.M."/>
            <person name="Emerson J.B."/>
            <person name="Anantharaman K."/>
            <person name="Thomas B.C."/>
            <person name="Malmstrom R."/>
            <person name="Stieglmeier M."/>
            <person name="Klingl A."/>
            <person name="Woyke T."/>
            <person name="Ryan C.M."/>
            <person name="Banfield J.F."/>
        </authorList>
    </citation>
    <scope>NUCLEOTIDE SEQUENCE [LARGE SCALE GENOMIC DNA]</scope>
    <source>
        <strain evidence="1">CG08_land_8_20_14_0_20_40_16</strain>
    </source>
</reference>
<dbReference type="Proteomes" id="UP000231542">
    <property type="component" value="Unassembled WGS sequence"/>
</dbReference>
<evidence type="ECO:0008006" key="3">
    <source>
        <dbReference type="Google" id="ProtNLM"/>
    </source>
</evidence>
<evidence type="ECO:0000313" key="1">
    <source>
        <dbReference type="EMBL" id="PIS43020.1"/>
    </source>
</evidence>
<comment type="caution">
    <text evidence="1">The sequence shown here is derived from an EMBL/GenBank/DDBJ whole genome shotgun (WGS) entry which is preliminary data.</text>
</comment>